<sequence length="240" mass="26574">MLSRPQCLALVSIRPTGSSFLPTRLTIASRPYSIKLVEGLHLFRKNRSMSSMFASSKRLLSTEFVGPATLRACWRSVYLPAEDIEELALSDPGRSSLLFRLLDLIDQEALTTLMLNKAYSSAHSGSHVDTSDEKNFPINSGLTGTEDGTATDTVGNKASATRLDRLIVEPLLDLELCLSTIISLLDVASSPNLSGYYTITSDGFRIIIRVFSIVILLLGYNYEDGHDYSHLHYSFHLLRL</sequence>
<protein>
    <submittedName>
        <fullName evidence="2">Uncharacterized protein</fullName>
    </submittedName>
</protein>
<dbReference type="Proteomes" id="UP000784294">
    <property type="component" value="Unassembled WGS sequence"/>
</dbReference>
<feature type="compositionally biased region" description="Polar residues" evidence="1">
    <location>
        <begin position="137"/>
        <end position="154"/>
    </location>
</feature>
<name>A0A448XR18_9PLAT</name>
<evidence type="ECO:0000313" key="2">
    <source>
        <dbReference type="EMBL" id="VEL42813.1"/>
    </source>
</evidence>
<feature type="region of interest" description="Disordered" evidence="1">
    <location>
        <begin position="124"/>
        <end position="154"/>
    </location>
</feature>
<evidence type="ECO:0000313" key="3">
    <source>
        <dbReference type="Proteomes" id="UP000784294"/>
    </source>
</evidence>
<gene>
    <name evidence="2" type="ORF">PXEA_LOCUS36253</name>
</gene>
<proteinExistence type="predicted"/>
<evidence type="ECO:0000256" key="1">
    <source>
        <dbReference type="SAM" id="MobiDB-lite"/>
    </source>
</evidence>
<comment type="caution">
    <text evidence="2">The sequence shown here is derived from an EMBL/GenBank/DDBJ whole genome shotgun (WGS) entry which is preliminary data.</text>
</comment>
<accession>A0A448XR18</accession>
<dbReference type="AlphaFoldDB" id="A0A448XR18"/>
<reference evidence="2" key="1">
    <citation type="submission" date="2018-11" db="EMBL/GenBank/DDBJ databases">
        <authorList>
            <consortium name="Pathogen Informatics"/>
        </authorList>
    </citation>
    <scope>NUCLEOTIDE SEQUENCE</scope>
</reference>
<organism evidence="2 3">
    <name type="scientific">Protopolystoma xenopodis</name>
    <dbReference type="NCBI Taxonomy" id="117903"/>
    <lineage>
        <taxon>Eukaryota</taxon>
        <taxon>Metazoa</taxon>
        <taxon>Spiralia</taxon>
        <taxon>Lophotrochozoa</taxon>
        <taxon>Platyhelminthes</taxon>
        <taxon>Monogenea</taxon>
        <taxon>Polyopisthocotylea</taxon>
        <taxon>Polystomatidea</taxon>
        <taxon>Polystomatidae</taxon>
        <taxon>Protopolystoma</taxon>
    </lineage>
</organism>
<dbReference type="EMBL" id="CAAALY010276775">
    <property type="protein sequence ID" value="VEL42813.1"/>
    <property type="molecule type" value="Genomic_DNA"/>
</dbReference>
<keyword evidence="3" id="KW-1185">Reference proteome</keyword>